<reference evidence="2" key="1">
    <citation type="journal article" date="2020" name="Stud. Mycol.">
        <title>101 Dothideomycetes genomes: a test case for predicting lifestyles and emergence of pathogens.</title>
        <authorList>
            <person name="Haridas S."/>
            <person name="Albert R."/>
            <person name="Binder M."/>
            <person name="Bloem J."/>
            <person name="Labutti K."/>
            <person name="Salamov A."/>
            <person name="Andreopoulos B."/>
            <person name="Baker S."/>
            <person name="Barry K."/>
            <person name="Bills G."/>
            <person name="Bluhm B."/>
            <person name="Cannon C."/>
            <person name="Castanera R."/>
            <person name="Culley D."/>
            <person name="Daum C."/>
            <person name="Ezra D."/>
            <person name="Gonzalez J."/>
            <person name="Henrissat B."/>
            <person name="Kuo A."/>
            <person name="Liang C."/>
            <person name="Lipzen A."/>
            <person name="Lutzoni F."/>
            <person name="Magnuson J."/>
            <person name="Mondo S."/>
            <person name="Nolan M."/>
            <person name="Ohm R."/>
            <person name="Pangilinan J."/>
            <person name="Park H.-J."/>
            <person name="Ramirez L."/>
            <person name="Alfaro M."/>
            <person name="Sun H."/>
            <person name="Tritt A."/>
            <person name="Yoshinaga Y."/>
            <person name="Zwiers L.-H."/>
            <person name="Turgeon B."/>
            <person name="Goodwin S."/>
            <person name="Spatafora J."/>
            <person name="Crous P."/>
            <person name="Grigoriev I."/>
        </authorList>
    </citation>
    <scope>NUCLEOTIDE SEQUENCE</scope>
    <source>
        <strain evidence="2">CBS 130266</strain>
    </source>
</reference>
<dbReference type="EMBL" id="MU007090">
    <property type="protein sequence ID" value="KAF2422431.1"/>
    <property type="molecule type" value="Genomic_DNA"/>
</dbReference>
<evidence type="ECO:0000313" key="2">
    <source>
        <dbReference type="EMBL" id="KAF2422431.1"/>
    </source>
</evidence>
<name>A0A9P4NI37_9PEZI</name>
<gene>
    <name evidence="2" type="ORF">EJ08DRAFT_664796</name>
</gene>
<sequence length="105" mass="11996">MAEAYHPSILDEANSAQDLEMAWEYDWSTSSEASFVQEMLGRPDTSTDANVMTFLDFPGEIRNAIYKHCIDGKFVRAATKDIQYKYNREFVELGGKSDFPNKQNT</sequence>
<comment type="caution">
    <text evidence="2">The sequence shown here is derived from an EMBL/GenBank/DDBJ whole genome shotgun (WGS) entry which is preliminary data.</text>
</comment>
<accession>A0A9P4NI37</accession>
<dbReference type="Pfam" id="PF13013">
    <property type="entry name" value="F-box-like_2"/>
    <property type="match status" value="1"/>
</dbReference>
<evidence type="ECO:0000313" key="3">
    <source>
        <dbReference type="Proteomes" id="UP000800235"/>
    </source>
</evidence>
<keyword evidence="3" id="KW-1185">Reference proteome</keyword>
<proteinExistence type="predicted"/>
<dbReference type="Proteomes" id="UP000800235">
    <property type="component" value="Unassembled WGS sequence"/>
</dbReference>
<protein>
    <recommendedName>
        <fullName evidence="1">F-box domain-containing protein</fullName>
    </recommendedName>
</protein>
<evidence type="ECO:0000259" key="1">
    <source>
        <dbReference type="Pfam" id="PF13013"/>
    </source>
</evidence>
<feature type="domain" description="F-box" evidence="1">
    <location>
        <begin position="45"/>
        <end position="82"/>
    </location>
</feature>
<dbReference type="InterPro" id="IPR001810">
    <property type="entry name" value="F-box_dom"/>
</dbReference>
<organism evidence="2 3">
    <name type="scientific">Tothia fuscella</name>
    <dbReference type="NCBI Taxonomy" id="1048955"/>
    <lineage>
        <taxon>Eukaryota</taxon>
        <taxon>Fungi</taxon>
        <taxon>Dikarya</taxon>
        <taxon>Ascomycota</taxon>
        <taxon>Pezizomycotina</taxon>
        <taxon>Dothideomycetes</taxon>
        <taxon>Pleosporomycetidae</taxon>
        <taxon>Venturiales</taxon>
        <taxon>Cylindrosympodiaceae</taxon>
        <taxon>Tothia</taxon>
    </lineage>
</organism>
<dbReference type="AlphaFoldDB" id="A0A9P4NI37"/>